<proteinExistence type="predicted"/>
<dbReference type="OrthoDB" id="595476at2"/>
<evidence type="ECO:0008006" key="3">
    <source>
        <dbReference type="Google" id="ProtNLM"/>
    </source>
</evidence>
<gene>
    <name evidence="1" type="ORF">SAMN05444366_0450</name>
</gene>
<evidence type="ECO:0000313" key="1">
    <source>
        <dbReference type="EMBL" id="SHL35601.1"/>
    </source>
</evidence>
<evidence type="ECO:0000313" key="2">
    <source>
        <dbReference type="Proteomes" id="UP000184121"/>
    </source>
</evidence>
<dbReference type="STRING" id="29534.SAMN05444366_0450"/>
<keyword evidence="2" id="KW-1185">Reference proteome</keyword>
<dbReference type="AlphaFoldDB" id="A0A1M6ZYN9"/>
<dbReference type="EMBL" id="FRBY01000001">
    <property type="protein sequence ID" value="SHL35601.1"/>
    <property type="molecule type" value="Genomic_DNA"/>
</dbReference>
<dbReference type="RefSeq" id="WP_072970019.1">
    <property type="nucleotide sequence ID" value="NZ_FRBY01000001.1"/>
</dbReference>
<protein>
    <recommendedName>
        <fullName evidence="3">ParE toxin of type II toxin-antitoxin system, parDE</fullName>
    </recommendedName>
</protein>
<organism evidence="1 2">
    <name type="scientific">Flavobacterium saccharophilum</name>
    <dbReference type="NCBI Taxonomy" id="29534"/>
    <lineage>
        <taxon>Bacteria</taxon>
        <taxon>Pseudomonadati</taxon>
        <taxon>Bacteroidota</taxon>
        <taxon>Flavobacteriia</taxon>
        <taxon>Flavobacteriales</taxon>
        <taxon>Flavobacteriaceae</taxon>
        <taxon>Flavobacterium</taxon>
    </lineage>
</organism>
<name>A0A1M6ZYN9_9FLAO</name>
<sequence length="98" mass="11566">MFEIIILLRADLEADEIAEYYESLSNGLGTKFINEYQDYVETLKTFPFFEEKYNVVRTLPLKKFPYTIHFTVDENEKIVSIQAVTSNYQDPNTTRIKL</sequence>
<dbReference type="InterPro" id="IPR035093">
    <property type="entry name" value="RelE/ParE_toxin_dom_sf"/>
</dbReference>
<dbReference type="Proteomes" id="UP000184121">
    <property type="component" value="Unassembled WGS sequence"/>
</dbReference>
<dbReference type="Gene3D" id="3.30.2310.20">
    <property type="entry name" value="RelE-like"/>
    <property type="match status" value="1"/>
</dbReference>
<reference evidence="2" key="1">
    <citation type="submission" date="2016-11" db="EMBL/GenBank/DDBJ databases">
        <authorList>
            <person name="Varghese N."/>
            <person name="Submissions S."/>
        </authorList>
    </citation>
    <scope>NUCLEOTIDE SEQUENCE [LARGE SCALE GENOMIC DNA]</scope>
    <source>
        <strain evidence="2">DSM 1811</strain>
    </source>
</reference>
<accession>A0A1M6ZYN9</accession>